<dbReference type="AlphaFoldDB" id="A0AAV4UVL3"/>
<proteinExistence type="predicted"/>
<reference evidence="1 2" key="1">
    <citation type="submission" date="2021-06" db="EMBL/GenBank/DDBJ databases">
        <title>Caerostris extrusa draft genome.</title>
        <authorList>
            <person name="Kono N."/>
            <person name="Arakawa K."/>
        </authorList>
    </citation>
    <scope>NUCLEOTIDE SEQUENCE [LARGE SCALE GENOMIC DNA]</scope>
</reference>
<organism evidence="1 2">
    <name type="scientific">Caerostris extrusa</name>
    <name type="common">Bark spider</name>
    <name type="synonym">Caerostris bankana</name>
    <dbReference type="NCBI Taxonomy" id="172846"/>
    <lineage>
        <taxon>Eukaryota</taxon>
        <taxon>Metazoa</taxon>
        <taxon>Ecdysozoa</taxon>
        <taxon>Arthropoda</taxon>
        <taxon>Chelicerata</taxon>
        <taxon>Arachnida</taxon>
        <taxon>Araneae</taxon>
        <taxon>Araneomorphae</taxon>
        <taxon>Entelegynae</taxon>
        <taxon>Araneoidea</taxon>
        <taxon>Araneidae</taxon>
        <taxon>Caerostris</taxon>
    </lineage>
</organism>
<keyword evidence="2" id="KW-1185">Reference proteome</keyword>
<sequence>MYQSEWTMTLLVYGRRWFGRYVPFAAEGILPCCFACFWFCGDEDRVALIVSNGTVVLRFRHVIRVSLVLNNCSNSRNGNGFELDPSALNIDLSLE</sequence>
<protein>
    <submittedName>
        <fullName evidence="1">Uncharacterized protein</fullName>
    </submittedName>
</protein>
<evidence type="ECO:0000313" key="2">
    <source>
        <dbReference type="Proteomes" id="UP001054945"/>
    </source>
</evidence>
<comment type="caution">
    <text evidence="1">The sequence shown here is derived from an EMBL/GenBank/DDBJ whole genome shotgun (WGS) entry which is preliminary data.</text>
</comment>
<dbReference type="EMBL" id="BPLR01013504">
    <property type="protein sequence ID" value="GIY61715.1"/>
    <property type="molecule type" value="Genomic_DNA"/>
</dbReference>
<accession>A0AAV4UVL3</accession>
<name>A0AAV4UVL3_CAEEX</name>
<gene>
    <name evidence="1" type="ORF">CEXT_157471</name>
</gene>
<evidence type="ECO:0000313" key="1">
    <source>
        <dbReference type="EMBL" id="GIY61715.1"/>
    </source>
</evidence>
<dbReference type="Proteomes" id="UP001054945">
    <property type="component" value="Unassembled WGS sequence"/>
</dbReference>